<protein>
    <submittedName>
        <fullName evidence="1">Uncharacterized protein</fullName>
    </submittedName>
</protein>
<dbReference type="Proteomes" id="UP001439008">
    <property type="component" value="Unassembled WGS sequence"/>
</dbReference>
<dbReference type="PANTHER" id="PTHR12195">
    <property type="entry name" value="CYTOPLASMIC FMR1-INTERACTING PROTEIN-RELATED"/>
    <property type="match status" value="1"/>
</dbReference>
<comment type="caution">
    <text evidence="1">The sequence shown here is derived from an EMBL/GenBank/DDBJ whole genome shotgun (WGS) entry which is preliminary data.</text>
</comment>
<keyword evidence="2" id="KW-1185">Reference proteome</keyword>
<dbReference type="EMBL" id="JBDODL010001867">
    <property type="protein sequence ID" value="MES1921862.1"/>
    <property type="molecule type" value="Genomic_DNA"/>
</dbReference>
<dbReference type="PRINTS" id="PR01698">
    <property type="entry name" value="CYTOFMRPINTP"/>
</dbReference>
<name>A0ABV2AR80_9EUKA</name>
<evidence type="ECO:0000313" key="1">
    <source>
        <dbReference type="EMBL" id="MES1921862.1"/>
    </source>
</evidence>
<gene>
    <name evidence="1" type="ORF">MHBO_003397</name>
</gene>
<proteinExistence type="predicted"/>
<dbReference type="PIRSF" id="PIRSF008153">
    <property type="entry name" value="FMR1_interacting"/>
    <property type="match status" value="1"/>
</dbReference>
<dbReference type="Pfam" id="PF05994">
    <property type="entry name" value="FragX_IP"/>
    <property type="match status" value="1"/>
</dbReference>
<dbReference type="InterPro" id="IPR008081">
    <property type="entry name" value="Cytoplasmic_FMR1-int"/>
</dbReference>
<accession>A0ABV2AR80</accession>
<organism evidence="1 2">
    <name type="scientific">Bonamia ostreae</name>
    <dbReference type="NCBI Taxonomy" id="126728"/>
    <lineage>
        <taxon>Eukaryota</taxon>
        <taxon>Sar</taxon>
        <taxon>Rhizaria</taxon>
        <taxon>Endomyxa</taxon>
        <taxon>Ascetosporea</taxon>
        <taxon>Haplosporida</taxon>
        <taxon>Bonamia</taxon>
    </lineage>
</organism>
<reference evidence="1 2" key="1">
    <citation type="journal article" date="2024" name="BMC Biol.">
        <title>Comparative genomics of Ascetosporea gives new insight into the evolutionary basis for animal parasitism in Rhizaria.</title>
        <authorList>
            <person name="Hiltunen Thoren M."/>
            <person name="Onut-Brannstrom I."/>
            <person name="Alfjorden A."/>
            <person name="Peckova H."/>
            <person name="Swords F."/>
            <person name="Hooper C."/>
            <person name="Holzer A.S."/>
            <person name="Bass D."/>
            <person name="Burki F."/>
        </authorList>
    </citation>
    <scope>NUCLEOTIDE SEQUENCE [LARGE SCALE GENOMIC DNA]</scope>
    <source>
        <strain evidence="1">20-A016</strain>
    </source>
</reference>
<evidence type="ECO:0000313" key="2">
    <source>
        <dbReference type="Proteomes" id="UP001439008"/>
    </source>
</evidence>
<sequence>MIYVTEKIMSHKKSFKKENTKKWENFLHHLNLYRFFYNFESFLYSVGDTSFLWFKEHNLSFSKCIQFPTHLSLPGTLFDFVTKMPKNVNFIFGIFKIYDDSAISAITVFKKKHLYEEIESEFSLLFDQFLYKFSRIIVNTALSFSARKKIPKWVKKGKDDNGNFKKIYFYKLLNISKTHTFDLLGRKIDLNRLITQQINHHLREALDYEIGRFEALGILASNELVCALDVFEEAVMIIRKELPINDFQPILEEVNESVGMYNFKGRIFNTMNESIIDDVFPNFAYSRGSNSFVRVNGVEEEKQRDIEKKFDRFEIIYGKFHKLYRKKFGKVAGCLKFVVWQIIILKAIH</sequence>